<sequence>MTEAILQDERTTMRSLRSCPVISTARVVLRPHRLTDADAIAQSLSDFAVARMLARIPQPYDRQDGLDWLQMQLSGTLPGWNLAITTGDDVHIGVVGLELRGPHWHLGYWLNRFYWGKGLMTEAVAAILDRALRRMPDVEIHSGVFADNPASLTIQQKLGFRIIGCGELFNLSRNAMVTHIETRLTSADFRRP</sequence>
<organism evidence="2 3">
    <name type="scientific">Pseudorhizobium tarimense</name>
    <dbReference type="NCBI Taxonomy" id="1079109"/>
    <lineage>
        <taxon>Bacteria</taxon>
        <taxon>Pseudomonadati</taxon>
        <taxon>Pseudomonadota</taxon>
        <taxon>Alphaproteobacteria</taxon>
        <taxon>Hyphomicrobiales</taxon>
        <taxon>Rhizobiaceae</taxon>
        <taxon>Rhizobium/Agrobacterium group</taxon>
        <taxon>Pseudorhizobium</taxon>
    </lineage>
</organism>
<gene>
    <name evidence="2" type="ORF">ABID21_001644</name>
</gene>
<dbReference type="EMBL" id="JBEPLJ010000005">
    <property type="protein sequence ID" value="MET3585535.1"/>
    <property type="molecule type" value="Genomic_DNA"/>
</dbReference>
<feature type="domain" description="N-acetyltransferase" evidence="1">
    <location>
        <begin position="27"/>
        <end position="181"/>
    </location>
</feature>
<reference evidence="2 3" key="1">
    <citation type="submission" date="2024-06" db="EMBL/GenBank/DDBJ databases">
        <title>Genomic Encyclopedia of Type Strains, Phase IV (KMG-IV): sequencing the most valuable type-strain genomes for metagenomic binning, comparative biology and taxonomic classification.</title>
        <authorList>
            <person name="Goeker M."/>
        </authorList>
    </citation>
    <scope>NUCLEOTIDE SEQUENCE [LARGE SCALE GENOMIC DNA]</scope>
    <source>
        <strain evidence="2 3">DSM 105042</strain>
    </source>
</reference>
<dbReference type="Proteomes" id="UP001549031">
    <property type="component" value="Unassembled WGS sequence"/>
</dbReference>
<dbReference type="InterPro" id="IPR016181">
    <property type="entry name" value="Acyl_CoA_acyltransferase"/>
</dbReference>
<keyword evidence="3" id="KW-1185">Reference proteome</keyword>
<name>A0ABV2H4R4_9HYPH</name>
<protein>
    <submittedName>
        <fullName evidence="2">RimJ/RimL family protein N-acetyltransferase</fullName>
    </submittedName>
</protein>
<proteinExistence type="predicted"/>
<evidence type="ECO:0000313" key="3">
    <source>
        <dbReference type="Proteomes" id="UP001549031"/>
    </source>
</evidence>
<evidence type="ECO:0000313" key="2">
    <source>
        <dbReference type="EMBL" id="MET3585535.1"/>
    </source>
</evidence>
<dbReference type="Pfam" id="PF13302">
    <property type="entry name" value="Acetyltransf_3"/>
    <property type="match status" value="1"/>
</dbReference>
<dbReference type="SUPFAM" id="SSF55729">
    <property type="entry name" value="Acyl-CoA N-acyltransferases (Nat)"/>
    <property type="match status" value="1"/>
</dbReference>
<dbReference type="PANTHER" id="PTHR43328:SF1">
    <property type="entry name" value="N-ACETYLTRANSFERASE DOMAIN-CONTAINING PROTEIN"/>
    <property type="match status" value="1"/>
</dbReference>
<accession>A0ABV2H4R4</accession>
<comment type="caution">
    <text evidence="2">The sequence shown here is derived from an EMBL/GenBank/DDBJ whole genome shotgun (WGS) entry which is preliminary data.</text>
</comment>
<dbReference type="PANTHER" id="PTHR43328">
    <property type="entry name" value="ACETYLTRANSFERASE-RELATED"/>
    <property type="match status" value="1"/>
</dbReference>
<dbReference type="Gene3D" id="3.40.630.30">
    <property type="match status" value="1"/>
</dbReference>
<dbReference type="RefSeq" id="WP_247243483.1">
    <property type="nucleotide sequence ID" value="NZ_JALJRA010000005.1"/>
</dbReference>
<dbReference type="InterPro" id="IPR000182">
    <property type="entry name" value="GNAT_dom"/>
</dbReference>
<evidence type="ECO:0000259" key="1">
    <source>
        <dbReference type="PROSITE" id="PS51186"/>
    </source>
</evidence>
<dbReference type="PROSITE" id="PS51186">
    <property type="entry name" value="GNAT"/>
    <property type="match status" value="1"/>
</dbReference>